<evidence type="ECO:0000313" key="7">
    <source>
        <dbReference type="Proteomes" id="UP000321518"/>
    </source>
</evidence>
<dbReference type="InterPro" id="IPR001789">
    <property type="entry name" value="Sig_transdc_resp-reg_receiver"/>
</dbReference>
<dbReference type="FunFam" id="1.10.287.130:FF:000045">
    <property type="entry name" value="Two-component system sensor histidine kinase/response regulator"/>
    <property type="match status" value="1"/>
</dbReference>
<feature type="compositionally biased region" description="Low complexity" evidence="3">
    <location>
        <begin position="515"/>
        <end position="537"/>
    </location>
</feature>
<feature type="compositionally biased region" description="Low complexity" evidence="3">
    <location>
        <begin position="2302"/>
        <end position="2315"/>
    </location>
</feature>
<feature type="region of interest" description="Disordered" evidence="3">
    <location>
        <begin position="2302"/>
        <end position="2362"/>
    </location>
</feature>
<dbReference type="PANTHER" id="PTHR43547:SF2">
    <property type="entry name" value="HYBRID SIGNAL TRANSDUCTION HISTIDINE KINASE C"/>
    <property type="match status" value="1"/>
</dbReference>
<dbReference type="CDD" id="cd17546">
    <property type="entry name" value="REC_hyHK_CKI1_RcsC-like"/>
    <property type="match status" value="1"/>
</dbReference>
<feature type="compositionally biased region" description="Low complexity" evidence="3">
    <location>
        <begin position="35"/>
        <end position="76"/>
    </location>
</feature>
<feature type="compositionally biased region" description="Gly residues" evidence="3">
    <location>
        <begin position="247"/>
        <end position="260"/>
    </location>
</feature>
<dbReference type="PROSITE" id="PS50110">
    <property type="entry name" value="RESPONSE_REGULATORY"/>
    <property type="match status" value="2"/>
</dbReference>
<feature type="domain" description="Response regulatory" evidence="5">
    <location>
        <begin position="2365"/>
        <end position="2492"/>
    </location>
</feature>
<dbReference type="InterPro" id="IPR004358">
    <property type="entry name" value="Sig_transdc_His_kin-like_C"/>
</dbReference>
<dbReference type="CDD" id="cd00130">
    <property type="entry name" value="PAS"/>
    <property type="match status" value="1"/>
</dbReference>
<feature type="compositionally biased region" description="Basic and acidic residues" evidence="3">
    <location>
        <begin position="923"/>
        <end position="940"/>
    </location>
</feature>
<feature type="compositionally biased region" description="Pro residues" evidence="3">
    <location>
        <begin position="455"/>
        <end position="467"/>
    </location>
</feature>
<feature type="compositionally biased region" description="Basic and acidic residues" evidence="3">
    <location>
        <begin position="820"/>
        <end position="852"/>
    </location>
</feature>
<feature type="compositionally biased region" description="Basic and acidic residues" evidence="3">
    <location>
        <begin position="168"/>
        <end position="214"/>
    </location>
</feature>
<dbReference type="Pfam" id="PF00512">
    <property type="entry name" value="HisKA"/>
    <property type="match status" value="1"/>
</dbReference>
<gene>
    <name evidence="6" type="ORF">Rt10032_c21g6498</name>
</gene>
<evidence type="ECO:0000256" key="3">
    <source>
        <dbReference type="SAM" id="MobiDB-lite"/>
    </source>
</evidence>
<feature type="region of interest" description="Disordered" evidence="3">
    <location>
        <begin position="447"/>
        <end position="477"/>
    </location>
</feature>
<feature type="compositionally biased region" description="Low complexity" evidence="3">
    <location>
        <begin position="120"/>
        <end position="136"/>
    </location>
</feature>
<feature type="compositionally biased region" description="Low complexity" evidence="3">
    <location>
        <begin position="2340"/>
        <end position="2359"/>
    </location>
</feature>
<dbReference type="PRINTS" id="PR00344">
    <property type="entry name" value="BCTRLSENSOR"/>
</dbReference>
<feature type="compositionally biased region" description="Basic and acidic residues" evidence="3">
    <location>
        <begin position="1700"/>
        <end position="1718"/>
    </location>
</feature>
<dbReference type="InterPro" id="IPR003661">
    <property type="entry name" value="HisK_dim/P_dom"/>
</dbReference>
<proteinExistence type="predicted"/>
<feature type="domain" description="Response regulatory" evidence="5">
    <location>
        <begin position="1746"/>
        <end position="1861"/>
    </location>
</feature>
<sequence>MAATTIAGGNEGVSSPTAVPGDDKKDLLAQSAEVASAIPPSSSARSTPSSASASASASTSTDSSTAAAARASSATGTGTGSRTGGAGSATPPGAQPPRSGSNPRAHARAERILAETFDASPSSSSKDSRSSGGRKPFVASSLLEGGAQKSHDPSRTAEGAVKAMYEQRAQREKDEKEHEERVAEREEALEDERREREKREFEVSDRWSWRRESEDGPEGASRGAPSVSGTASSSGGAATAPSASATSGGGKAASGSGTGVGAQVRSSPRGQGLALRDLLTPVWRNGKWKEMMAIRDDAKKRRSSVPRTPAQEAGAGAPFDKSTSHGPAPNDRESVEGEEEIELITLLSRADAQECLAMLVNVVKPLNPSRRSEEQRQREVPLAQLNHTVRLELNFPESSIYRHPPGSNFFYQHSTNDSLQTPRDEAAPSQGVPSVYQTMQRRQSSEHCVPSYAPGTPPAVPILPRNPPSDRTMPVYSPANAYQTPLASASDVAARSSVSSATGVCLGIPNPTHTSVSATASASTSPAPNAPASNQNPAVPPVHHGVQQETNLLRPFLQLVATLHEDSDLVIITSILANMPLPVTLTGSPGQRDSKKREKSGTREERKVAKEAKREERENAESREADKDKEKEELSAKAEPVLPLPLPRGLADGENGIDSNATSGSASPQQPLSNKSTPPATSSPFPQGYTPSRPPLAQRGTSHSSMSGASSTGSTVVGPALGAPPVPRPVSPHTSTDLSHPHNPEQPLPATSAEPTYHSRGLSAPLETPAISDELKELWADMDRSGTFKNEPPVGFVEEKESRAAIRRRGAGPFSVASQREYDNEVRERNWQHKEKKREREMQREKDDRDAGLGEGLSELQELDEPSESEHDRERDRDEGEEDEDGVGRLDEESEEDDGEDDGDLDRLRRQTRTGSTSSAGSAHEREEAQRAAQADHEPQSRSISQQRPRSQDAVSATGSQASSISSTSSRASRVSTSVHPPRLSGDAGLVVHELPSAADVSGRASHTFDDPFLNTIAQTPCGRLIISVDWSRTTLGPIATWGAEIRSHIMSMLASPFHTAIWLGENSVLLYNDAYSRILGPSKHPAAMGKMGAEGWQEIWETLGPLAAQVMLGKTMSFSDHCNCIYRNGMVEETYMTWAFMPVRASDASIIGYTNPSFETTARVIAERRLGTLRELSQLTQLARTTKDFCTKALRGISSNPLDLPFAILYSCDTTAINPGRRTKGSASTESSGLKRSSTESSGLRQPSQSGEPTQTSTGIDGTSTVGRVHLTLQGAVGVPKGHPSAPAEVDVIIDTQVSQDSRAGKSNASTASTNSTNDDNSTSTVWPFVEVLQSHQPIFISELGQRSQGFEHRGWPDDVHRAVVIPIRVEGSSVPKAVLIVGLNPRRPWNSVYAVFLNLITRTLSTGLLGIEVAEEQARKSQELVELNDARQALFSNVSHELRTPLTLILGPLEDVMHSKATRLDHDDREKLDVVLRNAHRLLNMVNTLLDFSRLESGKMNTKYRPTLLGPRVVELSNLFRAAIERGGIEFSIDVQPDKYAESNPFYLSDEMLDKIVLNLLGNSFKYCLAGWIKVKVRFTSSEGLISISDSGVGIKEEDLQTIFERFARVDSSARSFEGTGIGLSLVLELVKALGGTIDVESKFGAGSTFIVRLPRGCAHLPQEAIDHEPYESMTLPPRAAQSLAIINDAAAWRTVPKDSRKADGVEGGIERRADAAKSPSPTRRASDAEPVPSVFNLEKQSTVCLVVDDNAQLRAFISNTLSKMFTVVEAADGREALDYALNHPVSIVVTDLAMPVMGGRELLAALRKDPKTSLVPIIFLSAQAGSEARVDALLLGADDYIVKPFQARELMARVNVHLQLGQMRKELERRVTERTAALLESEKKLKELADQHQTLALVSPVGIFQTDREGNMVFVNPQFYVISGHPDGVPHSEWPKDVWPEDLPRVEKLWNDAISNWAPDKHASFEYRYKKGNWAQLEIRSFEKGYIGSITDITHQKEVEAFHVSEVEQRARDAEENRRNTEMFLDMSSHELRNPLSGVWQNAEVVAVSLEKITQWLDDLRNGGKILDPPTLEEMHEEMLENLDAIESIQICASHQTRIADDILNVSKLNMGLLTINVAPFDLVAAVGEVVKTFEVTSHQQHIQLSVQRGDSLDKLKVDWIVADSGRIKQILYNFLTNALKYTADSQRKAVTVHLDAFETAPPTPSNAMRIASTDQSLEPPPDCVWCIVGVEDSGKGLTPEQLKLLFSRFKQANPKTDQYGGSGLGLYVSKKLVELHRGFIEVASEPGKGSTFRFAIPASRAPRPSSSSLSPQPHGLALGPKRLKRPTSSSGRPPTAAMQALASASATSPSPTPTTGSHPLRVLVAEDNLINQKVLFRQLKNAGYEVTLASNGNEALKHLEEDIVKPPAAQYEVLLLDIEMPEKRGDETAQILRQWEKDGKTSRRYPIVALTANARVALTDSYLAAGFDDVITKPYQLQDLLARIRNLVSPTRLHEAAST</sequence>
<feature type="compositionally biased region" description="Gly residues" evidence="3">
    <location>
        <begin position="77"/>
        <end position="87"/>
    </location>
</feature>
<keyword evidence="1 2" id="KW-0597">Phosphoprotein</keyword>
<feature type="compositionally biased region" description="Low complexity" evidence="3">
    <location>
        <begin position="223"/>
        <end position="246"/>
    </location>
</feature>
<feature type="region of interest" description="Disordered" evidence="3">
    <location>
        <begin position="1299"/>
        <end position="1324"/>
    </location>
</feature>
<dbReference type="InterPro" id="IPR000014">
    <property type="entry name" value="PAS"/>
</dbReference>
<feature type="compositionally biased region" description="Polar residues" evidence="3">
    <location>
        <begin position="1226"/>
        <end position="1264"/>
    </location>
</feature>
<dbReference type="InterPro" id="IPR011006">
    <property type="entry name" value="CheY-like_superfamily"/>
</dbReference>
<dbReference type="SUPFAM" id="SSF55874">
    <property type="entry name" value="ATPase domain of HSP90 chaperone/DNA topoisomerase II/histidine kinase"/>
    <property type="match status" value="2"/>
</dbReference>
<dbReference type="SUPFAM" id="SSF47384">
    <property type="entry name" value="Homodimeric domain of signal transducing histidine kinase"/>
    <property type="match status" value="2"/>
</dbReference>
<dbReference type="Gene3D" id="3.40.50.2300">
    <property type="match status" value="2"/>
</dbReference>
<dbReference type="OrthoDB" id="60033at2759"/>
<dbReference type="InterPro" id="IPR036097">
    <property type="entry name" value="HisK_dim/P_sf"/>
</dbReference>
<feature type="region of interest" description="Disordered" evidence="3">
    <location>
        <begin position="1220"/>
        <end position="1264"/>
    </location>
</feature>
<protein>
    <submittedName>
        <fullName evidence="6">Multi-sensor hybrid histidine kinase</fullName>
    </submittedName>
</protein>
<comment type="caution">
    <text evidence="6">The sequence shown here is derived from an EMBL/GenBank/DDBJ whole genome shotgun (WGS) entry which is preliminary data.</text>
</comment>
<dbReference type="CDD" id="cd00082">
    <property type="entry name" value="HisKA"/>
    <property type="match status" value="1"/>
</dbReference>
<feature type="modified residue" description="4-aspartylphosphate" evidence="2">
    <location>
        <position position="1794"/>
    </location>
</feature>
<evidence type="ECO:0000259" key="4">
    <source>
        <dbReference type="PROSITE" id="PS50109"/>
    </source>
</evidence>
<dbReference type="Pfam" id="PF00072">
    <property type="entry name" value="Response_reg"/>
    <property type="match status" value="2"/>
</dbReference>
<accession>A0A511KQ39</accession>
<feature type="compositionally biased region" description="Low complexity" evidence="3">
    <location>
        <begin position="700"/>
        <end position="721"/>
    </location>
</feature>
<dbReference type="Gene3D" id="3.30.450.20">
    <property type="entry name" value="PAS domain"/>
    <property type="match status" value="2"/>
</dbReference>
<dbReference type="NCBIfam" id="TIGR00229">
    <property type="entry name" value="sensory_box"/>
    <property type="match status" value="1"/>
</dbReference>
<feature type="region of interest" description="Disordered" evidence="3">
    <location>
        <begin position="1700"/>
        <end position="1735"/>
    </location>
</feature>
<keyword evidence="6" id="KW-0808">Transferase</keyword>
<evidence type="ECO:0000256" key="1">
    <source>
        <dbReference type="ARBA" id="ARBA00022553"/>
    </source>
</evidence>
<feature type="compositionally biased region" description="Low complexity" evidence="3">
    <location>
        <begin position="955"/>
        <end position="979"/>
    </location>
</feature>
<evidence type="ECO:0000313" key="6">
    <source>
        <dbReference type="EMBL" id="GEM12481.1"/>
    </source>
</evidence>
<keyword evidence="6" id="KW-0418">Kinase</keyword>
<dbReference type="Gene3D" id="1.10.287.130">
    <property type="match status" value="2"/>
</dbReference>
<dbReference type="SMART" id="SM00388">
    <property type="entry name" value="HisKA"/>
    <property type="match status" value="2"/>
</dbReference>
<dbReference type="InterPro" id="IPR036890">
    <property type="entry name" value="HATPase_C_sf"/>
</dbReference>
<feature type="region of interest" description="Disordered" evidence="3">
    <location>
        <begin position="581"/>
        <end position="769"/>
    </location>
</feature>
<dbReference type="Proteomes" id="UP000321518">
    <property type="component" value="Unassembled WGS sequence"/>
</dbReference>
<dbReference type="SMART" id="SM00387">
    <property type="entry name" value="HATPase_c"/>
    <property type="match status" value="2"/>
</dbReference>
<dbReference type="GO" id="GO:0000155">
    <property type="term" value="F:phosphorelay sensor kinase activity"/>
    <property type="evidence" value="ECO:0007669"/>
    <property type="project" value="InterPro"/>
</dbReference>
<name>A0A511KQ39_RHOTO</name>
<feature type="compositionally biased region" description="Polar residues" evidence="3">
    <location>
        <begin position="657"/>
        <end position="685"/>
    </location>
</feature>
<dbReference type="SUPFAM" id="SSF55785">
    <property type="entry name" value="PYP-like sensor domain (PAS domain)"/>
    <property type="match status" value="1"/>
</dbReference>
<feature type="region of interest" description="Disordered" evidence="3">
    <location>
        <begin position="294"/>
        <end position="338"/>
    </location>
</feature>
<feature type="region of interest" description="Disordered" evidence="3">
    <location>
        <begin position="1"/>
        <end position="278"/>
    </location>
</feature>
<feature type="domain" description="Histidine kinase" evidence="4">
    <location>
        <begin position="1439"/>
        <end position="1660"/>
    </location>
</feature>
<organism evidence="6 7">
    <name type="scientific">Rhodotorula toruloides</name>
    <name type="common">Yeast</name>
    <name type="synonym">Rhodosporidium toruloides</name>
    <dbReference type="NCBI Taxonomy" id="5286"/>
    <lineage>
        <taxon>Eukaryota</taxon>
        <taxon>Fungi</taxon>
        <taxon>Dikarya</taxon>
        <taxon>Basidiomycota</taxon>
        <taxon>Pucciniomycotina</taxon>
        <taxon>Microbotryomycetes</taxon>
        <taxon>Sporidiobolales</taxon>
        <taxon>Sporidiobolaceae</taxon>
        <taxon>Rhodotorula</taxon>
    </lineage>
</organism>
<feature type="compositionally biased region" description="Acidic residues" evidence="3">
    <location>
        <begin position="892"/>
        <end position="904"/>
    </location>
</feature>
<dbReference type="PANTHER" id="PTHR43547">
    <property type="entry name" value="TWO-COMPONENT HISTIDINE KINASE"/>
    <property type="match status" value="1"/>
</dbReference>
<feature type="compositionally biased region" description="Basic and acidic residues" evidence="3">
    <location>
        <begin position="868"/>
        <end position="878"/>
    </location>
</feature>
<dbReference type="SMART" id="SM00448">
    <property type="entry name" value="REC"/>
    <property type="match status" value="2"/>
</dbReference>
<feature type="modified residue" description="4-aspartylphosphate" evidence="2">
    <location>
        <position position="2421"/>
    </location>
</feature>
<feature type="domain" description="Histidine kinase" evidence="4">
    <location>
        <begin position="2030"/>
        <end position="2304"/>
    </location>
</feature>
<reference evidence="6 7" key="1">
    <citation type="submission" date="2019-07" db="EMBL/GenBank/DDBJ databases">
        <title>Rhodotorula toruloides NBRC10032 genome sequencing.</title>
        <authorList>
            <person name="Shida Y."/>
            <person name="Takaku H."/>
            <person name="Ogasawara W."/>
            <person name="Mori K."/>
        </authorList>
    </citation>
    <scope>NUCLEOTIDE SEQUENCE [LARGE SCALE GENOMIC DNA]</scope>
    <source>
        <strain evidence="6 7">NBRC10032</strain>
    </source>
</reference>
<dbReference type="EMBL" id="BJWK01000021">
    <property type="protein sequence ID" value="GEM12481.1"/>
    <property type="molecule type" value="Genomic_DNA"/>
</dbReference>
<evidence type="ECO:0000256" key="2">
    <source>
        <dbReference type="PROSITE-ProRule" id="PRU00169"/>
    </source>
</evidence>
<dbReference type="SUPFAM" id="SSF52172">
    <property type="entry name" value="CheY-like"/>
    <property type="match status" value="2"/>
</dbReference>
<dbReference type="CDD" id="cd17574">
    <property type="entry name" value="REC_OmpR"/>
    <property type="match status" value="1"/>
</dbReference>
<feature type="compositionally biased region" description="Low complexity" evidence="3">
    <location>
        <begin position="1308"/>
        <end position="1324"/>
    </location>
</feature>
<dbReference type="InterPro" id="IPR005467">
    <property type="entry name" value="His_kinase_dom"/>
</dbReference>
<dbReference type="InterPro" id="IPR035965">
    <property type="entry name" value="PAS-like_dom_sf"/>
</dbReference>
<feature type="region of interest" description="Disordered" evidence="3">
    <location>
        <begin position="515"/>
        <end position="543"/>
    </location>
</feature>
<dbReference type="PROSITE" id="PS50109">
    <property type="entry name" value="HIS_KIN"/>
    <property type="match status" value="2"/>
</dbReference>
<feature type="region of interest" description="Disordered" evidence="3">
    <location>
        <begin position="783"/>
        <end position="987"/>
    </location>
</feature>
<evidence type="ECO:0000259" key="5">
    <source>
        <dbReference type="PROSITE" id="PS50110"/>
    </source>
</evidence>
<dbReference type="InterPro" id="IPR003594">
    <property type="entry name" value="HATPase_dom"/>
</dbReference>
<dbReference type="Pfam" id="PF02518">
    <property type="entry name" value="HATPase_c"/>
    <property type="match status" value="2"/>
</dbReference>
<dbReference type="Gene3D" id="3.30.565.10">
    <property type="entry name" value="Histidine kinase-like ATPase, C-terminal domain"/>
    <property type="match status" value="2"/>
</dbReference>
<feature type="compositionally biased region" description="Basic and acidic residues" evidence="3">
    <location>
        <begin position="592"/>
        <end position="636"/>
    </location>
</feature>